<dbReference type="GO" id="GO:0016491">
    <property type="term" value="F:oxidoreductase activity"/>
    <property type="evidence" value="ECO:0007669"/>
    <property type="project" value="UniProtKB-KW"/>
</dbReference>
<evidence type="ECO:0000259" key="2">
    <source>
        <dbReference type="Pfam" id="PF01855"/>
    </source>
</evidence>
<evidence type="ECO:0000256" key="1">
    <source>
        <dbReference type="ARBA" id="ARBA00023002"/>
    </source>
</evidence>
<dbReference type="InterPro" id="IPR002880">
    <property type="entry name" value="Pyrv_Fd/Flavodoxin_OxRdtase_N"/>
</dbReference>
<feature type="domain" description="Pyruvate flavodoxin/ferredoxin oxidoreductase pyrimidine binding" evidence="2">
    <location>
        <begin position="259"/>
        <end position="344"/>
    </location>
</feature>
<dbReference type="AlphaFoldDB" id="A0A812R6G1"/>
<protein>
    <recommendedName>
        <fullName evidence="2">Pyruvate flavodoxin/ferredoxin oxidoreductase pyrimidine binding domain-containing protein</fullName>
    </recommendedName>
</protein>
<dbReference type="InterPro" id="IPR050722">
    <property type="entry name" value="Pyruvate:ferred/Flavod_OxRd"/>
</dbReference>
<name>A0A812R6G1_SYMPI</name>
<dbReference type="PANTHER" id="PTHR32154">
    <property type="entry name" value="PYRUVATE-FLAVODOXIN OXIDOREDUCTASE-RELATED"/>
    <property type="match status" value="1"/>
</dbReference>
<dbReference type="InterPro" id="IPR029061">
    <property type="entry name" value="THDP-binding"/>
</dbReference>
<evidence type="ECO:0000313" key="4">
    <source>
        <dbReference type="Proteomes" id="UP000649617"/>
    </source>
</evidence>
<dbReference type="PANTHER" id="PTHR32154:SF0">
    <property type="entry name" value="PYRUVATE-FLAVODOXIN OXIDOREDUCTASE-RELATED"/>
    <property type="match status" value="1"/>
</dbReference>
<proteinExistence type="predicted"/>
<dbReference type="GO" id="GO:0006979">
    <property type="term" value="P:response to oxidative stress"/>
    <property type="evidence" value="ECO:0007669"/>
    <property type="project" value="TreeGrafter"/>
</dbReference>
<sequence>MGSVWARVAASVHAATARYDAVHDGVDDEEFLRPVRFKGLLWVWGGPTVCFRSGQRHRAAERTSWARVPRMLQIRGTGKVKGKFADIGPTLEEEAEGESFAAVKEKAGQSKGKMQNRVQALVNLSGRLLDGWLNLPILAMRELDDIQVDFPVVKWQLPARLRGTRVTPFGPYGGLCWDFLRRDPQRERQEETPERLEPLGAASGAADIEYEQFMKAKEVQRAMFQQENKTIVHQCADTDIIEAAQGSVACIDGNQAAAHVAYALSDCAFIYPITPSSPMGEMVDEWAAQGLLNCYGQKLSVTEMQSEAGAAGALHGSLKAGALSTTFTASQPGQGLLLMIPNMY</sequence>
<keyword evidence="4" id="KW-1185">Reference proteome</keyword>
<accession>A0A812R6G1</accession>
<dbReference type="OrthoDB" id="442074at2759"/>
<evidence type="ECO:0000313" key="3">
    <source>
        <dbReference type="EMBL" id="CAE7422062.1"/>
    </source>
</evidence>
<dbReference type="EMBL" id="CAJNIZ010019156">
    <property type="protein sequence ID" value="CAE7422062.1"/>
    <property type="molecule type" value="Genomic_DNA"/>
</dbReference>
<dbReference type="SUPFAM" id="SSF52518">
    <property type="entry name" value="Thiamin diphosphate-binding fold (THDP-binding)"/>
    <property type="match status" value="1"/>
</dbReference>
<dbReference type="Proteomes" id="UP000649617">
    <property type="component" value="Unassembled WGS sequence"/>
</dbReference>
<dbReference type="Pfam" id="PF01855">
    <property type="entry name" value="POR_N"/>
    <property type="match status" value="1"/>
</dbReference>
<keyword evidence="1" id="KW-0560">Oxidoreductase</keyword>
<comment type="caution">
    <text evidence="3">The sequence shown here is derived from an EMBL/GenBank/DDBJ whole genome shotgun (WGS) entry which is preliminary data.</text>
</comment>
<organism evidence="3 4">
    <name type="scientific">Symbiodinium pilosum</name>
    <name type="common">Dinoflagellate</name>
    <dbReference type="NCBI Taxonomy" id="2952"/>
    <lineage>
        <taxon>Eukaryota</taxon>
        <taxon>Sar</taxon>
        <taxon>Alveolata</taxon>
        <taxon>Dinophyceae</taxon>
        <taxon>Suessiales</taxon>
        <taxon>Symbiodiniaceae</taxon>
        <taxon>Symbiodinium</taxon>
    </lineage>
</organism>
<gene>
    <name evidence="3" type="ORF">SPIL2461_LOCUS10367</name>
</gene>
<feature type="non-terminal residue" evidence="3">
    <location>
        <position position="1"/>
    </location>
</feature>
<dbReference type="CDD" id="cd07034">
    <property type="entry name" value="TPP_PYR_PFOR_IOR-alpha_like"/>
    <property type="match status" value="1"/>
</dbReference>
<reference evidence="3" key="1">
    <citation type="submission" date="2021-02" db="EMBL/GenBank/DDBJ databases">
        <authorList>
            <person name="Dougan E. K."/>
            <person name="Rhodes N."/>
            <person name="Thang M."/>
            <person name="Chan C."/>
        </authorList>
    </citation>
    <scope>NUCLEOTIDE SEQUENCE</scope>
</reference>
<dbReference type="Gene3D" id="3.40.50.970">
    <property type="match status" value="1"/>
</dbReference>